<gene>
    <name evidence="3" type="ORF">ACFOLH_13360</name>
</gene>
<keyword evidence="1" id="KW-1133">Transmembrane helix</keyword>
<dbReference type="InterPro" id="IPR019692">
    <property type="entry name" value="CFP-6_PH"/>
</dbReference>
<evidence type="ECO:0000259" key="2">
    <source>
        <dbReference type="Pfam" id="PF10756"/>
    </source>
</evidence>
<proteinExistence type="predicted"/>
<reference evidence="4" key="1">
    <citation type="journal article" date="2019" name="Int. J. Syst. Evol. Microbiol.">
        <title>The Global Catalogue of Microorganisms (GCM) 10K type strain sequencing project: providing services to taxonomists for standard genome sequencing and annotation.</title>
        <authorList>
            <consortium name="The Broad Institute Genomics Platform"/>
            <consortium name="The Broad Institute Genome Sequencing Center for Infectious Disease"/>
            <person name="Wu L."/>
            <person name="Ma J."/>
        </authorList>
    </citation>
    <scope>NUCLEOTIDE SEQUENCE [LARGE SCALE GENOMIC DNA]</scope>
    <source>
        <strain evidence="4">NCAIM B.02333</strain>
    </source>
</reference>
<dbReference type="RefSeq" id="WP_340294760.1">
    <property type="nucleotide sequence ID" value="NZ_JBBEOI010000180.1"/>
</dbReference>
<feature type="transmembrane region" description="Helical" evidence="1">
    <location>
        <begin position="12"/>
        <end position="31"/>
    </location>
</feature>
<evidence type="ECO:0000256" key="1">
    <source>
        <dbReference type="SAM" id="Phobius"/>
    </source>
</evidence>
<protein>
    <submittedName>
        <fullName evidence="3">PH domain-containing protein</fullName>
    </submittedName>
</protein>
<feature type="transmembrane region" description="Helical" evidence="1">
    <location>
        <begin position="38"/>
        <end position="58"/>
    </location>
</feature>
<dbReference type="EMBL" id="JBHRWW010000009">
    <property type="protein sequence ID" value="MFC3689331.1"/>
    <property type="molecule type" value="Genomic_DNA"/>
</dbReference>
<organism evidence="3 4">
    <name type="scientific">Aquipuribacter hungaricus</name>
    <dbReference type="NCBI Taxonomy" id="545624"/>
    <lineage>
        <taxon>Bacteria</taxon>
        <taxon>Bacillati</taxon>
        <taxon>Actinomycetota</taxon>
        <taxon>Actinomycetes</taxon>
        <taxon>Micrococcales</taxon>
        <taxon>Intrasporangiaceae</taxon>
        <taxon>Aquipuribacter</taxon>
    </lineage>
</organism>
<evidence type="ECO:0000313" key="3">
    <source>
        <dbReference type="EMBL" id="MFC3689331.1"/>
    </source>
</evidence>
<comment type="caution">
    <text evidence="3">The sequence shown here is derived from an EMBL/GenBank/DDBJ whole genome shotgun (WGS) entry which is preliminary data.</text>
</comment>
<feature type="transmembrane region" description="Helical" evidence="1">
    <location>
        <begin position="188"/>
        <end position="208"/>
    </location>
</feature>
<dbReference type="Proteomes" id="UP001595685">
    <property type="component" value="Unassembled WGS sequence"/>
</dbReference>
<feature type="domain" description="Low molecular weight protein antigen 6 PH" evidence="2">
    <location>
        <begin position="60"/>
        <end position="108"/>
    </location>
</feature>
<evidence type="ECO:0000313" key="4">
    <source>
        <dbReference type="Proteomes" id="UP001595685"/>
    </source>
</evidence>
<name>A0ABV7WJX3_9MICO</name>
<dbReference type="Pfam" id="PF10756">
    <property type="entry name" value="bPH_6"/>
    <property type="match status" value="1"/>
</dbReference>
<keyword evidence="1" id="KW-0472">Membrane</keyword>
<keyword evidence="4" id="KW-1185">Reference proteome</keyword>
<sequence>MTSQVYRPGAVRVLAVAWWLLSAVLAGDLLLRGAPDLGSLVGLSVLLLGCAIVHAMFWQPEVRVDDDGVDLVNVLRRVRLPWPVVEDVDTRWALSIGAGGRRWTSWAAPASGRRVRPVSRRETPWVEPGATSIAGSRAPGSSAGEAAVLVGSGWQRWKDRPGARDAGRAAVTGATGPAGPVVSWNVPVVAALGVTGALVAAGALALALL</sequence>
<accession>A0ABV7WJX3</accession>
<keyword evidence="1" id="KW-0812">Transmembrane</keyword>